<comment type="caution">
    <text evidence="1">The sequence shown here is derived from an EMBL/GenBank/DDBJ whole genome shotgun (WGS) entry which is preliminary data.</text>
</comment>
<organism evidence="1 2">
    <name type="scientific">Pholiota conissans</name>
    <dbReference type="NCBI Taxonomy" id="109636"/>
    <lineage>
        <taxon>Eukaryota</taxon>
        <taxon>Fungi</taxon>
        <taxon>Dikarya</taxon>
        <taxon>Basidiomycota</taxon>
        <taxon>Agaricomycotina</taxon>
        <taxon>Agaricomycetes</taxon>
        <taxon>Agaricomycetidae</taxon>
        <taxon>Agaricales</taxon>
        <taxon>Agaricineae</taxon>
        <taxon>Strophariaceae</taxon>
        <taxon>Pholiota</taxon>
    </lineage>
</organism>
<evidence type="ECO:0000313" key="1">
    <source>
        <dbReference type="EMBL" id="KAF9480407.1"/>
    </source>
</evidence>
<name>A0A9P5Z3E8_9AGAR</name>
<evidence type="ECO:0008006" key="3">
    <source>
        <dbReference type="Google" id="ProtNLM"/>
    </source>
</evidence>
<proteinExistence type="predicted"/>
<accession>A0A9P5Z3E8</accession>
<protein>
    <recommendedName>
        <fullName evidence="3">F-box domain-containing protein</fullName>
    </recommendedName>
</protein>
<dbReference type="EMBL" id="MU155195">
    <property type="protein sequence ID" value="KAF9480407.1"/>
    <property type="molecule type" value="Genomic_DNA"/>
</dbReference>
<reference evidence="1" key="1">
    <citation type="submission" date="2020-11" db="EMBL/GenBank/DDBJ databases">
        <authorList>
            <consortium name="DOE Joint Genome Institute"/>
            <person name="Ahrendt S."/>
            <person name="Riley R."/>
            <person name="Andreopoulos W."/>
            <person name="Labutti K."/>
            <person name="Pangilinan J."/>
            <person name="Ruiz-Duenas F.J."/>
            <person name="Barrasa J.M."/>
            <person name="Sanchez-Garcia M."/>
            <person name="Camarero S."/>
            <person name="Miyauchi S."/>
            <person name="Serrano A."/>
            <person name="Linde D."/>
            <person name="Babiker R."/>
            <person name="Drula E."/>
            <person name="Ayuso-Fernandez I."/>
            <person name="Pacheco R."/>
            <person name="Padilla G."/>
            <person name="Ferreira P."/>
            <person name="Barriuso J."/>
            <person name="Kellner H."/>
            <person name="Castanera R."/>
            <person name="Alfaro M."/>
            <person name="Ramirez L."/>
            <person name="Pisabarro A.G."/>
            <person name="Kuo A."/>
            <person name="Tritt A."/>
            <person name="Lipzen A."/>
            <person name="He G."/>
            <person name="Yan M."/>
            <person name="Ng V."/>
            <person name="Cullen D."/>
            <person name="Martin F."/>
            <person name="Rosso M.-N."/>
            <person name="Henrissat B."/>
            <person name="Hibbett D."/>
            <person name="Martinez A.T."/>
            <person name="Grigoriev I.V."/>
        </authorList>
    </citation>
    <scope>NUCLEOTIDE SEQUENCE</scope>
    <source>
        <strain evidence="1">CIRM-BRFM 674</strain>
    </source>
</reference>
<keyword evidence="2" id="KW-1185">Reference proteome</keyword>
<evidence type="ECO:0000313" key="2">
    <source>
        <dbReference type="Proteomes" id="UP000807469"/>
    </source>
</evidence>
<gene>
    <name evidence="1" type="ORF">BDN70DRAFT_616898</name>
</gene>
<sequence>MSQFLESSNPERSPIHNIPYDVLLEIFVRCLPQHPFDWRNKQPNAKLAPMLLCHICSAWRTVAFSSPVLWTHLGCHFTVYWIRLDATYWAIRPRALEFVLWWSTKHGTIPPFLSFQADADQDQDNDILEARIEDATESKRAVAIRLVADQVLLLRYMSSAQHLNLGLSFWNMILRVVERRASIEFPNLHTVTGDWRRCKPRSALHPDGTILGLLPNFALQLLRRLDIRNIIFSNDTVILPHLSKLTHLSLQKVSCTLRSWHLLIRAFPNLQ</sequence>
<dbReference type="OrthoDB" id="3139399at2759"/>
<dbReference type="Proteomes" id="UP000807469">
    <property type="component" value="Unassembled WGS sequence"/>
</dbReference>
<dbReference type="AlphaFoldDB" id="A0A9P5Z3E8"/>